<dbReference type="Pfam" id="PF12697">
    <property type="entry name" value="Abhydrolase_6"/>
    <property type="match status" value="1"/>
</dbReference>
<name>A0A4Y7SP87_COPMI</name>
<dbReference type="SUPFAM" id="SSF53474">
    <property type="entry name" value="alpha/beta-Hydrolases"/>
    <property type="match status" value="1"/>
</dbReference>
<dbReference type="InterPro" id="IPR029058">
    <property type="entry name" value="AB_hydrolase_fold"/>
</dbReference>
<keyword evidence="3" id="KW-1185">Reference proteome</keyword>
<protein>
    <submittedName>
        <fullName evidence="2">Alpha/beta-hydrolase</fullName>
    </submittedName>
</protein>
<evidence type="ECO:0000259" key="1">
    <source>
        <dbReference type="Pfam" id="PF12697"/>
    </source>
</evidence>
<feature type="domain" description="AB hydrolase-1" evidence="1">
    <location>
        <begin position="56"/>
        <end position="349"/>
    </location>
</feature>
<comment type="caution">
    <text evidence="2">The sequence shown here is derived from an EMBL/GenBank/DDBJ whole genome shotgun (WGS) entry which is preliminary data.</text>
</comment>
<reference evidence="2 3" key="1">
    <citation type="journal article" date="2019" name="Nat. Ecol. Evol.">
        <title>Megaphylogeny resolves global patterns of mushroom evolution.</title>
        <authorList>
            <person name="Varga T."/>
            <person name="Krizsan K."/>
            <person name="Foldi C."/>
            <person name="Dima B."/>
            <person name="Sanchez-Garcia M."/>
            <person name="Sanchez-Ramirez S."/>
            <person name="Szollosi G.J."/>
            <person name="Szarkandi J.G."/>
            <person name="Papp V."/>
            <person name="Albert L."/>
            <person name="Andreopoulos W."/>
            <person name="Angelini C."/>
            <person name="Antonin V."/>
            <person name="Barry K.W."/>
            <person name="Bougher N.L."/>
            <person name="Buchanan P."/>
            <person name="Buyck B."/>
            <person name="Bense V."/>
            <person name="Catcheside P."/>
            <person name="Chovatia M."/>
            <person name="Cooper J."/>
            <person name="Damon W."/>
            <person name="Desjardin D."/>
            <person name="Finy P."/>
            <person name="Geml J."/>
            <person name="Haridas S."/>
            <person name="Hughes K."/>
            <person name="Justo A."/>
            <person name="Karasinski D."/>
            <person name="Kautmanova I."/>
            <person name="Kiss B."/>
            <person name="Kocsube S."/>
            <person name="Kotiranta H."/>
            <person name="LaButti K.M."/>
            <person name="Lechner B.E."/>
            <person name="Liimatainen K."/>
            <person name="Lipzen A."/>
            <person name="Lukacs Z."/>
            <person name="Mihaltcheva S."/>
            <person name="Morgado L.N."/>
            <person name="Niskanen T."/>
            <person name="Noordeloos M.E."/>
            <person name="Ohm R.A."/>
            <person name="Ortiz-Santana B."/>
            <person name="Ovrebo C."/>
            <person name="Racz N."/>
            <person name="Riley R."/>
            <person name="Savchenko A."/>
            <person name="Shiryaev A."/>
            <person name="Soop K."/>
            <person name="Spirin V."/>
            <person name="Szebenyi C."/>
            <person name="Tomsovsky M."/>
            <person name="Tulloss R.E."/>
            <person name="Uehling J."/>
            <person name="Grigoriev I.V."/>
            <person name="Vagvolgyi C."/>
            <person name="Papp T."/>
            <person name="Martin F.M."/>
            <person name="Miettinen O."/>
            <person name="Hibbett D.S."/>
            <person name="Nagy L.G."/>
        </authorList>
    </citation>
    <scope>NUCLEOTIDE SEQUENCE [LARGE SCALE GENOMIC DNA]</scope>
    <source>
        <strain evidence="2 3">FP101781</strain>
    </source>
</reference>
<dbReference type="EMBL" id="QPFP01000077">
    <property type="protein sequence ID" value="TEB23511.1"/>
    <property type="molecule type" value="Genomic_DNA"/>
</dbReference>
<dbReference type="STRING" id="71717.A0A4Y7SP87"/>
<dbReference type="AlphaFoldDB" id="A0A4Y7SP87"/>
<sequence length="364" mass="40751">STQWPIFHVETFTLPPDDGYPLFITANRYWDDHSTWQGSNGKRHIEDKDAKSGLTLICLHSTSFHKEVWEACLETLFRIVRATIPGRDSVTIREAWSIEAPNHGDSASLNWNALRRPPFATRFGCEGYSRAAHRFLTKGRVPFHERNLVGIGHSLGANAILMLQTFSPSLPFKSLVIVEPMVSPGGDDVLQPLRARLVRASERRRDSWASLDEARGSLPGRVRSMRKGDGKRPWDDRVVEAFLSHGIRPRRNSAELPVTAKFALACTKEQEIVMYEDREGSEAPVKALDKILPTLPIHLVLGEIKDYLPLRVHEMLTGPTSEGKYASVKILPHVGHLIPQEQPDALAEAIAQALCPNSSPRCRL</sequence>
<dbReference type="OrthoDB" id="94039at2759"/>
<dbReference type="Gene3D" id="3.40.50.1820">
    <property type="entry name" value="alpha/beta hydrolase"/>
    <property type="match status" value="1"/>
</dbReference>
<accession>A0A4Y7SP87</accession>
<dbReference type="InterPro" id="IPR000073">
    <property type="entry name" value="AB_hydrolase_1"/>
</dbReference>
<keyword evidence="2" id="KW-0378">Hydrolase</keyword>
<proteinExistence type="predicted"/>
<dbReference type="GO" id="GO:0016787">
    <property type="term" value="F:hydrolase activity"/>
    <property type="evidence" value="ECO:0007669"/>
    <property type="project" value="UniProtKB-KW"/>
</dbReference>
<evidence type="ECO:0000313" key="3">
    <source>
        <dbReference type="Proteomes" id="UP000298030"/>
    </source>
</evidence>
<evidence type="ECO:0000313" key="2">
    <source>
        <dbReference type="EMBL" id="TEB23511.1"/>
    </source>
</evidence>
<feature type="non-terminal residue" evidence="2">
    <location>
        <position position="1"/>
    </location>
</feature>
<gene>
    <name evidence="2" type="ORF">FA13DRAFT_1739964</name>
</gene>
<dbReference type="Proteomes" id="UP000298030">
    <property type="component" value="Unassembled WGS sequence"/>
</dbReference>
<organism evidence="2 3">
    <name type="scientific">Coprinellus micaceus</name>
    <name type="common">Glistening ink-cap mushroom</name>
    <name type="synonym">Coprinus micaceus</name>
    <dbReference type="NCBI Taxonomy" id="71717"/>
    <lineage>
        <taxon>Eukaryota</taxon>
        <taxon>Fungi</taxon>
        <taxon>Dikarya</taxon>
        <taxon>Basidiomycota</taxon>
        <taxon>Agaricomycotina</taxon>
        <taxon>Agaricomycetes</taxon>
        <taxon>Agaricomycetidae</taxon>
        <taxon>Agaricales</taxon>
        <taxon>Agaricineae</taxon>
        <taxon>Psathyrellaceae</taxon>
        <taxon>Coprinellus</taxon>
    </lineage>
</organism>